<evidence type="ECO:0000313" key="4">
    <source>
        <dbReference type="Proteomes" id="UP000193118"/>
    </source>
</evidence>
<dbReference type="SUPFAM" id="SSF48452">
    <property type="entry name" value="TPR-like"/>
    <property type="match status" value="1"/>
</dbReference>
<proteinExistence type="predicted"/>
<dbReference type="NCBIfam" id="TIGR03939">
    <property type="entry name" value="PGA_TPR_OMP"/>
    <property type="match status" value="1"/>
</dbReference>
<reference evidence="4" key="1">
    <citation type="submission" date="2017-01" db="EMBL/GenBank/DDBJ databases">
        <authorList>
            <person name="Wolfgang W.J."/>
            <person name="Cole J."/>
            <person name="Wroblewski D."/>
            <person name="Mcginnis J."/>
            <person name="Musser K.A."/>
        </authorList>
    </citation>
    <scope>NUCLEOTIDE SEQUENCE [LARGE SCALE GENOMIC DNA]</scope>
    <source>
        <strain evidence="4">DSM 19151</strain>
    </source>
</reference>
<comment type="caution">
    <text evidence="3">The sequence shown here is derived from an EMBL/GenBank/DDBJ whole genome shotgun (WGS) entry which is preliminary data.</text>
</comment>
<name>A0A1X3D460_9NEIS</name>
<dbReference type="GO" id="GO:1901515">
    <property type="term" value="F:poly-beta-1,6-N-acetyl-D-glucosamine transmembrane transporter activity"/>
    <property type="evidence" value="ECO:0007669"/>
    <property type="project" value="InterPro"/>
</dbReference>
<sequence>MSRIHKLSVCTAAVFASVPFAAAQDIQAERERWALHARGGETQLAESVAQLGNLYAQSGDAKVRADLIALLMRQGKPEEALAVCAGCAPETYSADELENLAKAARDTKQYPQAAALYRQLQLAAPQHQTGYLGSALVAVDSEDYAAAQQQIEAYRKRFGEDKGIREAEAYLKQRTQSLTGRLAEQQRLHEADPANRDHVLQLYRTAAQLQLFPQQERLMAQYPDQFNGQDRLWLQAAKSAALLRGARQTANPAQIRAAYAGLSEVVDKTEAGSPLHTQALRDRLAAAVAAGNEKQALRDYRVLAAQGEQPDYVQDEYAKALLMAGSPHRARKVLHGRMNRQMAAQGKLDPELVELLVESDTDLMEFTQTQEKMKHWNPKKYTPDFTHTVEVENPYYDTQYFWNARIEAWNGNVKGAHKLMKNWLDEHPADPWAMILAGELSQMDGHEDRALARFDGAREYLGEPNQKWVDGKAAAAHLAAGNWRAVDDLSKGLSRDDISHRGFWQLYDEERAARLEIGGTVMKATSPEDGSEWAQTAKLYSPRSSSGHRAYIVQQHNYVPNHGEPLRAGRVGAGAEINLYPVVVNAEAGHGTQLNDKAYGTLGADWRVNDFVGFTARAAFNSANTPVKALWQEVYADEYTLGAEYTHSAATRAGIGAGVMKFDDGNTRQTANAWLSHDIFQHNRWKLGGSLWADYSRNKDIPSAFYYNPENSKTVSGELAFSYTLPLDNNVKLVQTAGGSVGRYWQAGHQAENTWQIKYRHDWSFGRRATLGYEFGRRQAMYDGDLEYQNFGAANLSVKFY</sequence>
<gene>
    <name evidence="3" type="ORF">BWD09_10235</name>
</gene>
<evidence type="ECO:0000313" key="3">
    <source>
        <dbReference type="EMBL" id="OSI14542.1"/>
    </source>
</evidence>
<feature type="signal peptide" evidence="1">
    <location>
        <begin position="1"/>
        <end position="22"/>
    </location>
</feature>
<organism evidence="3 4">
    <name type="scientific">Neisseria dentiae</name>
    <dbReference type="NCBI Taxonomy" id="194197"/>
    <lineage>
        <taxon>Bacteria</taxon>
        <taxon>Pseudomonadati</taxon>
        <taxon>Pseudomonadota</taxon>
        <taxon>Betaproteobacteria</taxon>
        <taxon>Neisseriales</taxon>
        <taxon>Neisseriaceae</taxon>
        <taxon>Neisseria</taxon>
    </lineage>
</organism>
<feature type="chain" id="PRO_5012100734" evidence="1">
    <location>
        <begin position="23"/>
        <end position="801"/>
    </location>
</feature>
<dbReference type="InterPro" id="IPR049003">
    <property type="entry name" value="PgaA_barrel"/>
</dbReference>
<dbReference type="OrthoDB" id="5405060at2"/>
<protein>
    <submittedName>
        <fullName evidence="3">Poly-beta-1,6 N-acetyl-D-glucosamine export porin PgaA</fullName>
    </submittedName>
</protein>
<keyword evidence="1" id="KW-0732">Signal</keyword>
<dbReference type="InterPro" id="IPR011990">
    <property type="entry name" value="TPR-like_helical_dom_sf"/>
</dbReference>
<dbReference type="GeneID" id="94581585"/>
<dbReference type="RefSeq" id="WP_085366722.1">
    <property type="nucleotide sequence ID" value="NZ_CAUJPZ010000013.1"/>
</dbReference>
<dbReference type="AlphaFoldDB" id="A0A1X3D460"/>
<dbReference type="InterPro" id="IPR023870">
    <property type="entry name" value="PGA_export_porin_PgaA"/>
</dbReference>
<dbReference type="STRING" id="194197.BWD09_10235"/>
<keyword evidence="4" id="KW-1185">Reference proteome</keyword>
<dbReference type="Pfam" id="PF21197">
    <property type="entry name" value="PgaA_barrel"/>
    <property type="match status" value="1"/>
</dbReference>
<accession>A0A1X3D460</accession>
<feature type="domain" description="PgaA membrane beta barrel" evidence="2">
    <location>
        <begin position="515"/>
        <end position="789"/>
    </location>
</feature>
<evidence type="ECO:0000259" key="2">
    <source>
        <dbReference type="Pfam" id="PF21197"/>
    </source>
</evidence>
<dbReference type="Gene3D" id="1.25.40.10">
    <property type="entry name" value="Tetratricopeptide repeat domain"/>
    <property type="match status" value="1"/>
</dbReference>
<dbReference type="Proteomes" id="UP000193118">
    <property type="component" value="Unassembled WGS sequence"/>
</dbReference>
<dbReference type="EMBL" id="MTBO01000033">
    <property type="protein sequence ID" value="OSI14542.1"/>
    <property type="molecule type" value="Genomic_DNA"/>
</dbReference>
<evidence type="ECO:0000256" key="1">
    <source>
        <dbReference type="SAM" id="SignalP"/>
    </source>
</evidence>